<dbReference type="Gene3D" id="3.40.50.2000">
    <property type="entry name" value="Glycogen Phosphorylase B"/>
    <property type="match status" value="1"/>
</dbReference>
<keyword evidence="5" id="KW-1185">Reference proteome</keyword>
<accession>A0A1U7JKF5</accession>
<gene>
    <name evidence="4" type="ORF">A3843_02355</name>
</gene>
<dbReference type="SUPFAM" id="SSF53756">
    <property type="entry name" value="UDP-Glycosyltransferase/glycogen phosphorylase"/>
    <property type="match status" value="1"/>
</dbReference>
<dbReference type="PANTHER" id="PTHR46401:SF2">
    <property type="entry name" value="GLYCOSYLTRANSFERASE WBBK-RELATED"/>
    <property type="match status" value="1"/>
</dbReference>
<evidence type="ECO:0000259" key="3">
    <source>
        <dbReference type="Pfam" id="PF00534"/>
    </source>
</evidence>
<evidence type="ECO:0000256" key="1">
    <source>
        <dbReference type="ARBA" id="ARBA00022679"/>
    </source>
</evidence>
<organism evidence="4 5">
    <name type="scientific">Pseudovibrio exalbescens</name>
    <dbReference type="NCBI Taxonomy" id="197461"/>
    <lineage>
        <taxon>Bacteria</taxon>
        <taxon>Pseudomonadati</taxon>
        <taxon>Pseudomonadota</taxon>
        <taxon>Alphaproteobacteria</taxon>
        <taxon>Hyphomicrobiales</taxon>
        <taxon>Stappiaceae</taxon>
        <taxon>Pseudovibrio</taxon>
    </lineage>
</organism>
<protein>
    <recommendedName>
        <fullName evidence="3">Glycosyl transferase family 1 domain-containing protein</fullName>
    </recommendedName>
</protein>
<evidence type="ECO:0000256" key="2">
    <source>
        <dbReference type="SAM" id="MobiDB-lite"/>
    </source>
</evidence>
<dbReference type="RefSeq" id="WP_028480296.1">
    <property type="nucleotide sequence ID" value="NZ_LVVZ01000005.1"/>
</dbReference>
<dbReference type="AlphaFoldDB" id="A0A1U7JKF5"/>
<dbReference type="CDD" id="cd03809">
    <property type="entry name" value="GT4_MtfB-like"/>
    <property type="match status" value="1"/>
</dbReference>
<dbReference type="Proteomes" id="UP000185783">
    <property type="component" value="Unassembled WGS sequence"/>
</dbReference>
<name>A0A1U7JKF5_9HYPH</name>
<feature type="region of interest" description="Disordered" evidence="2">
    <location>
        <begin position="430"/>
        <end position="455"/>
    </location>
</feature>
<evidence type="ECO:0000313" key="5">
    <source>
        <dbReference type="Proteomes" id="UP000185783"/>
    </source>
</evidence>
<sequence>MKNETTAIQFDLTELKGDGKNTKQATGIHRTILEVAYALFTEPLPVTFICFHNGTSRYHEVDPRKLFDHADPFPKWTAESLGNALMAPWAPKYTGRPIRHLFHAGKYKCRRFYAKLTGALEGTALGTPVRKFIQPTLCLGGIHTQRQLATHMTQAGDLENYVGFIHDLIPVRTEMGPKSRGSGRWEHDLKALLSLAPNLLTNSQFTRDDVIAYIREQHLPSPRRLQCVPLAHEIRGAPETRGETEGTRMASPPPERYFLMVGDIQHRKNALAVFKAYQSLLKSGLPFTLPKLVCAGNIEPSALEQLILDHELDRVAPYIHLVPGPQQSDLLRLYVRAQALIYPSLYEGFGMPVGEALWMGTPVLASHTTSIPEVGGPHVSYFDPNRVETIVTCLRNFLEAPTRFRRKVPNRSSLRSWREVAQDLHSHACAHSGEASGQPPHSEKRTSKAPHLHVG</sequence>
<dbReference type="InterPro" id="IPR001296">
    <property type="entry name" value="Glyco_trans_1"/>
</dbReference>
<comment type="caution">
    <text evidence="4">The sequence shown here is derived from an EMBL/GenBank/DDBJ whole genome shotgun (WGS) entry which is preliminary data.</text>
</comment>
<keyword evidence="1" id="KW-0808">Transferase</keyword>
<dbReference type="Pfam" id="PF00534">
    <property type="entry name" value="Glycos_transf_1"/>
    <property type="match status" value="1"/>
</dbReference>
<dbReference type="EMBL" id="LVVZ01000005">
    <property type="protein sequence ID" value="OKL45209.1"/>
    <property type="molecule type" value="Genomic_DNA"/>
</dbReference>
<evidence type="ECO:0000313" key="4">
    <source>
        <dbReference type="EMBL" id="OKL45209.1"/>
    </source>
</evidence>
<reference evidence="4 5" key="1">
    <citation type="submission" date="2016-03" db="EMBL/GenBank/DDBJ databases">
        <title>Genome sequence of Nesiotobacter sp. nov., a moderately halophilic alphaproteobacterium isolated from the Yellow Sea, China.</title>
        <authorList>
            <person name="Zhang G."/>
            <person name="Zhang R."/>
        </authorList>
    </citation>
    <scope>NUCLEOTIDE SEQUENCE [LARGE SCALE GENOMIC DNA]</scope>
    <source>
        <strain evidence="4 5">WB1-6</strain>
    </source>
</reference>
<dbReference type="GO" id="GO:0016757">
    <property type="term" value="F:glycosyltransferase activity"/>
    <property type="evidence" value="ECO:0007669"/>
    <property type="project" value="InterPro"/>
</dbReference>
<proteinExistence type="predicted"/>
<feature type="domain" description="Glycosyl transferase family 1" evidence="3">
    <location>
        <begin position="252"/>
        <end position="405"/>
    </location>
</feature>
<dbReference type="STRING" id="197461.A3843_02355"/>
<dbReference type="PANTHER" id="PTHR46401">
    <property type="entry name" value="GLYCOSYLTRANSFERASE WBBK-RELATED"/>
    <property type="match status" value="1"/>
</dbReference>